<dbReference type="PANTHER" id="PTHR14636:SF1">
    <property type="entry name" value="TPA-INDUCED TRANSMEMBRANE PROTEIN"/>
    <property type="match status" value="1"/>
</dbReference>
<dbReference type="AlphaFoldDB" id="A0A1A6FZL3"/>
<dbReference type="OrthoDB" id="8879801at2759"/>
<evidence type="ECO:0000313" key="3">
    <source>
        <dbReference type="EMBL" id="OBS59373.1"/>
    </source>
</evidence>
<dbReference type="InterPro" id="IPR033223">
    <property type="entry name" value="TTMP"/>
</dbReference>
<dbReference type="EMBL" id="LZPO01108143">
    <property type="protein sequence ID" value="OBS59373.1"/>
    <property type="molecule type" value="Genomic_DNA"/>
</dbReference>
<accession>A0A1A6FZL3</accession>
<dbReference type="PANTHER" id="PTHR14636">
    <property type="entry name" value="TPA-INDUCED TRANSMEMBRANE PROTEIN"/>
    <property type="match status" value="1"/>
</dbReference>
<evidence type="ECO:0000256" key="1">
    <source>
        <dbReference type="SAM" id="MobiDB-lite"/>
    </source>
</evidence>
<feature type="compositionally biased region" description="Polar residues" evidence="1">
    <location>
        <begin position="29"/>
        <end position="45"/>
    </location>
</feature>
<comment type="caution">
    <text evidence="3">The sequence shown here is derived from an EMBL/GenBank/DDBJ whole genome shotgun (WGS) entry which is preliminary data.</text>
</comment>
<feature type="transmembrane region" description="Helical" evidence="2">
    <location>
        <begin position="65"/>
        <end position="89"/>
    </location>
</feature>
<feature type="region of interest" description="Disordered" evidence="1">
    <location>
        <begin position="29"/>
        <end position="53"/>
    </location>
</feature>
<gene>
    <name evidence="3" type="ORF">A6R68_09501</name>
</gene>
<keyword evidence="4" id="KW-1185">Reference proteome</keyword>
<reference evidence="3 4" key="1">
    <citation type="submission" date="2016-06" db="EMBL/GenBank/DDBJ databases">
        <title>The Draft Genome Sequence and Annotation of the Desert Woodrat Neotoma lepida.</title>
        <authorList>
            <person name="Campbell M."/>
            <person name="Oakeson K.F."/>
            <person name="Yandell M."/>
            <person name="Halpert J.R."/>
            <person name="Dearing D."/>
        </authorList>
    </citation>
    <scope>NUCLEOTIDE SEQUENCE [LARGE SCALE GENOMIC DNA]</scope>
    <source>
        <strain evidence="3">417</strain>
        <tissue evidence="3">Liver</tissue>
    </source>
</reference>
<protein>
    <recommendedName>
        <fullName evidence="5">TPA-induced transmembrane protein</fullName>
    </recommendedName>
</protein>
<keyword evidence="2" id="KW-0472">Membrane</keyword>
<evidence type="ECO:0000256" key="2">
    <source>
        <dbReference type="SAM" id="Phobius"/>
    </source>
</evidence>
<evidence type="ECO:0000313" key="4">
    <source>
        <dbReference type="Proteomes" id="UP000092124"/>
    </source>
</evidence>
<evidence type="ECO:0008006" key="5">
    <source>
        <dbReference type="Google" id="ProtNLM"/>
    </source>
</evidence>
<dbReference type="STRING" id="56216.A0A1A6FZL3"/>
<proteinExistence type="predicted"/>
<name>A0A1A6FZL3_NEOLE</name>
<sequence>MEAARTRLPREELELSVLEQQQEELTPLNSLQIQPSSADSPNPAQTDKESPWSPCNKIVVGKCKLWMVIVTIFLCFTIVIIISLCLVGGKDSINYVDAFEDLVERL</sequence>
<keyword evidence="2" id="KW-1133">Transmembrane helix</keyword>
<keyword evidence="2" id="KW-0812">Transmembrane</keyword>
<dbReference type="Proteomes" id="UP000092124">
    <property type="component" value="Unassembled WGS sequence"/>
</dbReference>
<organism evidence="3 4">
    <name type="scientific">Neotoma lepida</name>
    <name type="common">Desert woodrat</name>
    <dbReference type="NCBI Taxonomy" id="56216"/>
    <lineage>
        <taxon>Eukaryota</taxon>
        <taxon>Metazoa</taxon>
        <taxon>Chordata</taxon>
        <taxon>Craniata</taxon>
        <taxon>Vertebrata</taxon>
        <taxon>Euteleostomi</taxon>
        <taxon>Mammalia</taxon>
        <taxon>Eutheria</taxon>
        <taxon>Euarchontoglires</taxon>
        <taxon>Glires</taxon>
        <taxon>Rodentia</taxon>
        <taxon>Myomorpha</taxon>
        <taxon>Muroidea</taxon>
        <taxon>Cricetidae</taxon>
        <taxon>Neotominae</taxon>
        <taxon>Neotoma</taxon>
    </lineage>
</organism>